<dbReference type="InterPro" id="IPR000421">
    <property type="entry name" value="FA58C"/>
</dbReference>
<dbReference type="KEGG" id="aten:116292945"/>
<dbReference type="RefSeq" id="XP_031556155.1">
    <property type="nucleotide sequence ID" value="XM_031700295.1"/>
</dbReference>
<dbReference type="Proteomes" id="UP000515163">
    <property type="component" value="Unplaced"/>
</dbReference>
<dbReference type="Pfam" id="PF00754">
    <property type="entry name" value="F5_F8_type_C"/>
    <property type="match status" value="1"/>
</dbReference>
<dbReference type="PROSITE" id="PS50022">
    <property type="entry name" value="FA58C_3"/>
    <property type="match status" value="2"/>
</dbReference>
<dbReference type="AlphaFoldDB" id="A0A6P8HTY5"/>
<feature type="domain" description="F5/8 type C" evidence="1">
    <location>
        <begin position="49"/>
        <end position="160"/>
    </location>
</feature>
<dbReference type="OrthoDB" id="5978857at2759"/>
<organism evidence="2 3">
    <name type="scientific">Actinia tenebrosa</name>
    <name type="common">Australian red waratah sea anemone</name>
    <dbReference type="NCBI Taxonomy" id="6105"/>
    <lineage>
        <taxon>Eukaryota</taxon>
        <taxon>Metazoa</taxon>
        <taxon>Cnidaria</taxon>
        <taxon>Anthozoa</taxon>
        <taxon>Hexacorallia</taxon>
        <taxon>Actiniaria</taxon>
        <taxon>Actiniidae</taxon>
        <taxon>Actinia</taxon>
    </lineage>
</organism>
<feature type="non-terminal residue" evidence="3">
    <location>
        <position position="1"/>
    </location>
</feature>
<protein>
    <submittedName>
        <fullName evidence="3">Venom prothrombin activator omicarin-C non-catalytic subunit-like</fullName>
    </submittedName>
</protein>
<dbReference type="InterPro" id="IPR008979">
    <property type="entry name" value="Galactose-bd-like_sf"/>
</dbReference>
<name>A0A6P8HTY5_ACTTE</name>
<dbReference type="Gene3D" id="2.60.120.260">
    <property type="entry name" value="Galactose-binding domain-like"/>
    <property type="match status" value="2"/>
</dbReference>
<evidence type="ECO:0000259" key="1">
    <source>
        <dbReference type="PROSITE" id="PS50022"/>
    </source>
</evidence>
<dbReference type="PANTHER" id="PTHR24543">
    <property type="entry name" value="MULTICOPPER OXIDASE-RELATED"/>
    <property type="match status" value="1"/>
</dbReference>
<evidence type="ECO:0000313" key="3">
    <source>
        <dbReference type="RefSeq" id="XP_031556155.1"/>
    </source>
</evidence>
<feature type="domain" description="F5/8 type C" evidence="1">
    <location>
        <begin position="1"/>
        <end position="43"/>
    </location>
</feature>
<reference evidence="3" key="1">
    <citation type="submission" date="2025-08" db="UniProtKB">
        <authorList>
            <consortium name="RefSeq"/>
        </authorList>
    </citation>
    <scope>IDENTIFICATION</scope>
    <source>
        <tissue evidence="3">Tentacle</tissue>
    </source>
</reference>
<evidence type="ECO:0000313" key="2">
    <source>
        <dbReference type="Proteomes" id="UP000515163"/>
    </source>
</evidence>
<keyword evidence="2" id="KW-1185">Reference proteome</keyword>
<dbReference type="GeneID" id="116292945"/>
<sequence length="160" mass="18491">WGNFDRSTVVREVLFNITVLRYIRIIPKTHQTTPCLRTEIYGYQVNQTCSSHSLGIPSPKRVLNHRISATSYYNNEHHPYMGRLGSDSAWGPEKQKGYDYLQIDVGAVSYICSIASQGNGDNELYEWVTKYEVLYSTTNNQYITYSENGTDKVKCIFFMY</sequence>
<dbReference type="InParanoid" id="A0A6P8HTY5"/>
<gene>
    <name evidence="3" type="primary">LOC116292945</name>
</gene>
<accession>A0A6P8HTY5</accession>
<dbReference type="SUPFAM" id="SSF49785">
    <property type="entry name" value="Galactose-binding domain-like"/>
    <property type="match status" value="2"/>
</dbReference>
<proteinExistence type="predicted"/>
<dbReference type="PANTHER" id="PTHR24543:SF291">
    <property type="entry name" value="SMOKE ALARM, ISOFORM D"/>
    <property type="match status" value="1"/>
</dbReference>